<dbReference type="SUPFAM" id="SSF90229">
    <property type="entry name" value="CCCH zinc finger"/>
    <property type="match status" value="1"/>
</dbReference>
<dbReference type="GO" id="GO:0008270">
    <property type="term" value="F:zinc ion binding"/>
    <property type="evidence" value="ECO:0007669"/>
    <property type="project" value="UniProtKB-KW"/>
</dbReference>
<dbReference type="EMBL" id="JAGTXO010000009">
    <property type="protein sequence ID" value="KAG8465721.1"/>
    <property type="molecule type" value="Genomic_DNA"/>
</dbReference>
<evidence type="ECO:0000256" key="2">
    <source>
        <dbReference type="ARBA" id="ARBA00022723"/>
    </source>
</evidence>
<dbReference type="InterPro" id="IPR041367">
    <property type="entry name" value="Znf-CCCH_4"/>
</dbReference>
<dbReference type="InterPro" id="IPR017907">
    <property type="entry name" value="Znf_RING_CS"/>
</dbReference>
<dbReference type="Proteomes" id="UP000751190">
    <property type="component" value="Unassembled WGS sequence"/>
</dbReference>
<protein>
    <recommendedName>
        <fullName evidence="12">RING-type E3 ubiquitin transferase</fullName>
    </recommendedName>
</protein>
<dbReference type="SMART" id="SM00184">
    <property type="entry name" value="RING"/>
    <property type="match status" value="1"/>
</dbReference>
<accession>A0A8J5XJK6</accession>
<evidence type="ECO:0000313" key="10">
    <source>
        <dbReference type="EMBL" id="KAG8465721.1"/>
    </source>
</evidence>
<dbReference type="AlphaFoldDB" id="A0A8J5XJK6"/>
<dbReference type="PROSITE" id="PS00518">
    <property type="entry name" value="ZF_RING_1"/>
    <property type="match status" value="1"/>
</dbReference>
<evidence type="ECO:0000256" key="1">
    <source>
        <dbReference type="ARBA" id="ARBA00022679"/>
    </source>
</evidence>
<dbReference type="OrthoDB" id="411372at2759"/>
<dbReference type="InterPro" id="IPR036855">
    <property type="entry name" value="Znf_CCCH_sf"/>
</dbReference>
<organism evidence="10 11">
    <name type="scientific">Diacronema lutheri</name>
    <name type="common">Unicellular marine alga</name>
    <name type="synonym">Monochrysis lutheri</name>
    <dbReference type="NCBI Taxonomy" id="2081491"/>
    <lineage>
        <taxon>Eukaryota</taxon>
        <taxon>Haptista</taxon>
        <taxon>Haptophyta</taxon>
        <taxon>Pavlovophyceae</taxon>
        <taxon>Pavlovales</taxon>
        <taxon>Pavlovaceae</taxon>
        <taxon>Diacronema</taxon>
    </lineage>
</organism>
<evidence type="ECO:0000256" key="4">
    <source>
        <dbReference type="ARBA" id="ARBA00022771"/>
    </source>
</evidence>
<evidence type="ECO:0000256" key="7">
    <source>
        <dbReference type="SAM" id="MobiDB-lite"/>
    </source>
</evidence>
<dbReference type="PROSITE" id="PS50089">
    <property type="entry name" value="ZF_RING_2"/>
    <property type="match status" value="1"/>
</dbReference>
<comment type="caution">
    <text evidence="10">The sequence shown here is derived from an EMBL/GenBank/DDBJ whole genome shotgun (WGS) entry which is preliminary data.</text>
</comment>
<evidence type="ECO:0000256" key="6">
    <source>
        <dbReference type="PROSITE-ProRule" id="PRU00723"/>
    </source>
</evidence>
<keyword evidence="3" id="KW-0677">Repeat</keyword>
<dbReference type="Pfam" id="PF14608">
    <property type="entry name" value="zf-CCCH_2"/>
    <property type="match status" value="2"/>
</dbReference>
<feature type="zinc finger region" description="C3H1-type" evidence="6">
    <location>
        <begin position="197"/>
        <end position="226"/>
    </location>
</feature>
<name>A0A8J5XJK6_DIALT</name>
<reference evidence="10" key="1">
    <citation type="submission" date="2021-05" db="EMBL/GenBank/DDBJ databases">
        <title>The genome of the haptophyte Pavlova lutheri (Diacronema luteri, Pavlovales) - a model for lipid biosynthesis in eukaryotic algae.</title>
        <authorList>
            <person name="Hulatt C.J."/>
            <person name="Posewitz M.C."/>
        </authorList>
    </citation>
    <scope>NUCLEOTIDE SEQUENCE</scope>
    <source>
        <strain evidence="10">NIVA-4/92</strain>
    </source>
</reference>
<feature type="domain" description="C3H1-type" evidence="9">
    <location>
        <begin position="34"/>
        <end position="60"/>
    </location>
</feature>
<feature type="domain" description="RING-type" evidence="8">
    <location>
        <begin position="118"/>
        <end position="168"/>
    </location>
</feature>
<dbReference type="InterPro" id="IPR001841">
    <property type="entry name" value="Znf_RING"/>
</dbReference>
<dbReference type="GO" id="GO:0000209">
    <property type="term" value="P:protein polyubiquitination"/>
    <property type="evidence" value="ECO:0007669"/>
    <property type="project" value="InterPro"/>
</dbReference>
<keyword evidence="11" id="KW-1185">Reference proteome</keyword>
<evidence type="ECO:0000313" key="11">
    <source>
        <dbReference type="Proteomes" id="UP000751190"/>
    </source>
</evidence>
<dbReference type="CDD" id="cd16521">
    <property type="entry name" value="RING-HC_MKRN"/>
    <property type="match status" value="1"/>
</dbReference>
<dbReference type="Gene3D" id="3.30.40.10">
    <property type="entry name" value="Zinc/RING finger domain, C3HC4 (zinc finger)"/>
    <property type="match status" value="1"/>
</dbReference>
<feature type="zinc finger region" description="C3H1-type" evidence="6">
    <location>
        <begin position="34"/>
        <end position="60"/>
    </location>
</feature>
<feature type="domain" description="C3H1-type" evidence="9">
    <location>
        <begin position="1"/>
        <end position="28"/>
    </location>
</feature>
<dbReference type="GO" id="GO:0061630">
    <property type="term" value="F:ubiquitin protein ligase activity"/>
    <property type="evidence" value="ECO:0007669"/>
    <property type="project" value="InterPro"/>
</dbReference>
<dbReference type="Gene3D" id="4.10.1000.10">
    <property type="entry name" value="Zinc finger, CCCH-type"/>
    <property type="match status" value="1"/>
</dbReference>
<keyword evidence="5 6" id="KW-0862">Zinc</keyword>
<feature type="domain" description="C3H1-type" evidence="9">
    <location>
        <begin position="197"/>
        <end position="226"/>
    </location>
</feature>
<keyword evidence="2 6" id="KW-0479">Metal-binding</keyword>
<dbReference type="InterPro" id="IPR013083">
    <property type="entry name" value="Znf_RING/FYVE/PHD"/>
</dbReference>
<evidence type="ECO:0000259" key="9">
    <source>
        <dbReference type="PROSITE" id="PS50103"/>
    </source>
</evidence>
<keyword evidence="4 6" id="KW-0863">Zinc-finger</keyword>
<evidence type="ECO:0000259" key="8">
    <source>
        <dbReference type="PROSITE" id="PS50089"/>
    </source>
</evidence>
<evidence type="ECO:0008006" key="12">
    <source>
        <dbReference type="Google" id="ProtNLM"/>
    </source>
</evidence>
<dbReference type="OMA" id="REHICIL"/>
<proteinExistence type="predicted"/>
<feature type="region of interest" description="Disordered" evidence="7">
    <location>
        <begin position="314"/>
        <end position="373"/>
    </location>
</feature>
<dbReference type="InterPro" id="IPR000571">
    <property type="entry name" value="Znf_CCCH"/>
</dbReference>
<sequence>MEKAQPCRFFQVGRCTQGVNCRFSHELVRAGERQRFATPCKFFAEGRCANGDCPFRHGPPDATRAARAPVAAAAAARPALVPKPLDGVAVAPRASGPARADATAASPSEAAASASAACVVCLERVLATGRLFGLLPNCEHCVCLPCIREWRSSETVASSAARGCPICRVVSPYVVPSRVFVTAGARKEEVRAAYLATLAARPCKHFDGGRGTCPFGSSCFYTHRMPDGRLAQPAAPRVAYGCAREAAGAAGARGDVAAARLDSLTLSDFFSGAAGGVAAYVDADDAPAHGVWATADASAALLSSLPTVDRRSAVPVAGSRGGEPQLEPLPPDRALEPSAPHELGAPGPRPPPASAQRDADGEPARGEEYVDAD</sequence>
<dbReference type="PANTHER" id="PTHR11224">
    <property type="entry name" value="MAKORIN-RELATED"/>
    <property type="match status" value="1"/>
</dbReference>
<feature type="zinc finger region" description="C3H1-type" evidence="6">
    <location>
        <begin position="1"/>
        <end position="28"/>
    </location>
</feature>
<evidence type="ECO:0000256" key="5">
    <source>
        <dbReference type="ARBA" id="ARBA00022833"/>
    </source>
</evidence>
<gene>
    <name evidence="10" type="ORF">KFE25_005291</name>
</gene>
<evidence type="ECO:0000256" key="3">
    <source>
        <dbReference type="ARBA" id="ARBA00022737"/>
    </source>
</evidence>
<dbReference type="SMART" id="SM00356">
    <property type="entry name" value="ZnF_C3H1"/>
    <property type="match status" value="3"/>
</dbReference>
<dbReference type="PROSITE" id="PS50103">
    <property type="entry name" value="ZF_C3H1"/>
    <property type="match status" value="3"/>
</dbReference>
<dbReference type="InterPro" id="IPR045072">
    <property type="entry name" value="MKRN-like"/>
</dbReference>
<feature type="compositionally biased region" description="Basic and acidic residues" evidence="7">
    <location>
        <begin position="357"/>
        <end position="373"/>
    </location>
</feature>
<dbReference type="Pfam" id="PF18044">
    <property type="entry name" value="zf-CCCH_4"/>
    <property type="match status" value="1"/>
</dbReference>
<dbReference type="PANTHER" id="PTHR11224:SF10">
    <property type="entry name" value="IP09428P-RELATED"/>
    <property type="match status" value="1"/>
</dbReference>
<dbReference type="SUPFAM" id="SSF57850">
    <property type="entry name" value="RING/U-box"/>
    <property type="match status" value="1"/>
</dbReference>
<keyword evidence="1" id="KW-0808">Transferase</keyword>